<feature type="compositionally biased region" description="Polar residues" evidence="4">
    <location>
        <begin position="672"/>
        <end position="682"/>
    </location>
</feature>
<dbReference type="CDD" id="cd06733">
    <property type="entry name" value="PDZ3_MAGI-1_3-like"/>
    <property type="match status" value="1"/>
</dbReference>
<dbReference type="FunFam" id="2.30.42.10:FF:000005">
    <property type="entry name" value="Membrane associated guanylate kinase, WW and PDZ domain containing 1"/>
    <property type="match status" value="1"/>
</dbReference>
<feature type="compositionally biased region" description="Pro residues" evidence="4">
    <location>
        <begin position="352"/>
        <end position="363"/>
    </location>
</feature>
<dbReference type="FunFam" id="2.20.70.10:FF:000001">
    <property type="entry name" value="Membrane-associated guanylate kinase, WW and PDZ domain-containing protein 1"/>
    <property type="match status" value="1"/>
</dbReference>
<feature type="domain" description="PDZ" evidence="7">
    <location>
        <begin position="1228"/>
        <end position="1290"/>
    </location>
</feature>
<reference evidence="8 9" key="1">
    <citation type="submission" date="2019-07" db="EMBL/GenBank/DDBJ databases">
        <title>Draft genome assembly of a fouling barnacle, Amphibalanus amphitrite (Darwin, 1854): The first reference genome for Thecostraca.</title>
        <authorList>
            <person name="Kim W."/>
        </authorList>
    </citation>
    <scope>NUCLEOTIDE SEQUENCE [LARGE SCALE GENOMIC DNA]</scope>
    <source>
        <strain evidence="8">SNU_AA5</strain>
        <tissue evidence="8">Soma without cirri and trophi</tissue>
    </source>
</reference>
<dbReference type="GO" id="GO:0007165">
    <property type="term" value="P:signal transduction"/>
    <property type="evidence" value="ECO:0007669"/>
    <property type="project" value="TreeGrafter"/>
</dbReference>
<dbReference type="PANTHER" id="PTHR10316:SF40">
    <property type="entry name" value="LD27118P"/>
    <property type="match status" value="1"/>
</dbReference>
<dbReference type="Gene3D" id="3.30.63.10">
    <property type="entry name" value="Guanylate Kinase phosphate binding domain"/>
    <property type="match status" value="1"/>
</dbReference>
<comment type="subcellular location">
    <subcellularLocation>
        <location evidence="1">Membrane</location>
        <topology evidence="1">Peripheral membrane protein</topology>
    </subcellularLocation>
</comment>
<organism evidence="8 9">
    <name type="scientific">Amphibalanus amphitrite</name>
    <name type="common">Striped barnacle</name>
    <name type="synonym">Balanus amphitrite</name>
    <dbReference type="NCBI Taxonomy" id="1232801"/>
    <lineage>
        <taxon>Eukaryota</taxon>
        <taxon>Metazoa</taxon>
        <taxon>Ecdysozoa</taxon>
        <taxon>Arthropoda</taxon>
        <taxon>Crustacea</taxon>
        <taxon>Multicrustacea</taxon>
        <taxon>Cirripedia</taxon>
        <taxon>Thoracica</taxon>
        <taxon>Thoracicalcarea</taxon>
        <taxon>Balanomorpha</taxon>
        <taxon>Balanoidea</taxon>
        <taxon>Balanidae</taxon>
        <taxon>Amphibalaninae</taxon>
        <taxon>Amphibalanus</taxon>
    </lineage>
</organism>
<evidence type="ECO:0000256" key="2">
    <source>
        <dbReference type="ARBA" id="ARBA00022737"/>
    </source>
</evidence>
<evidence type="ECO:0000259" key="6">
    <source>
        <dbReference type="PROSITE" id="PS50052"/>
    </source>
</evidence>
<dbReference type="Gene3D" id="2.30.42.10">
    <property type="match status" value="5"/>
</dbReference>
<dbReference type="CDD" id="cd06731">
    <property type="entry name" value="PDZ1_MAGI-1_3-like"/>
    <property type="match status" value="1"/>
</dbReference>
<dbReference type="InterPro" id="IPR036034">
    <property type="entry name" value="PDZ_sf"/>
</dbReference>
<feature type="compositionally biased region" description="Gly residues" evidence="4">
    <location>
        <begin position="869"/>
        <end position="887"/>
    </location>
</feature>
<dbReference type="SUPFAM" id="SSF51045">
    <property type="entry name" value="WW domain"/>
    <property type="match status" value="2"/>
</dbReference>
<keyword evidence="8" id="KW-0808">Transferase</keyword>
<dbReference type="InterPro" id="IPR008144">
    <property type="entry name" value="Guanylate_kin-like_dom"/>
</dbReference>
<dbReference type="CDD" id="cd06732">
    <property type="entry name" value="PDZ2_MAGI-1_3-like"/>
    <property type="match status" value="1"/>
</dbReference>
<dbReference type="PROSITE" id="PS00856">
    <property type="entry name" value="GUANYLATE_KINASE_1"/>
    <property type="match status" value="1"/>
</dbReference>
<dbReference type="InterPro" id="IPR036020">
    <property type="entry name" value="WW_dom_sf"/>
</dbReference>
<feature type="compositionally biased region" description="Polar residues" evidence="4">
    <location>
        <begin position="550"/>
        <end position="561"/>
    </location>
</feature>
<keyword evidence="8" id="KW-0418">Kinase</keyword>
<dbReference type="PROSITE" id="PS50106">
    <property type="entry name" value="PDZ"/>
    <property type="match status" value="5"/>
</dbReference>
<feature type="domain" description="PDZ" evidence="7">
    <location>
        <begin position="413"/>
        <end position="493"/>
    </location>
</feature>
<dbReference type="CDD" id="cd00201">
    <property type="entry name" value="WW"/>
    <property type="match status" value="2"/>
</dbReference>
<dbReference type="Gene3D" id="2.20.70.10">
    <property type="match status" value="2"/>
</dbReference>
<feature type="region of interest" description="Disordered" evidence="4">
    <location>
        <begin position="1132"/>
        <end position="1225"/>
    </location>
</feature>
<protein>
    <submittedName>
        <fullName evidence="8">Membrane-associated guanylate kinase, WW and PDZ domain-containing protein 2</fullName>
    </submittedName>
</protein>
<feature type="region of interest" description="Disordered" evidence="4">
    <location>
        <begin position="343"/>
        <end position="402"/>
    </location>
</feature>
<dbReference type="InterPro" id="IPR001202">
    <property type="entry name" value="WW_dom"/>
</dbReference>
<dbReference type="PANTHER" id="PTHR10316">
    <property type="entry name" value="MEMBRANE ASSOCIATED GUANYLATE KINASE-RELATED"/>
    <property type="match status" value="1"/>
</dbReference>
<accession>A0A6A4X3M4</accession>
<feature type="compositionally biased region" description="Basic and acidic residues" evidence="4">
    <location>
        <begin position="567"/>
        <end position="577"/>
    </location>
</feature>
<proteinExistence type="predicted"/>
<dbReference type="InterPro" id="IPR008145">
    <property type="entry name" value="GK/Ca_channel_bsu"/>
</dbReference>
<dbReference type="InterPro" id="IPR001478">
    <property type="entry name" value="PDZ"/>
</dbReference>
<evidence type="ECO:0000313" key="9">
    <source>
        <dbReference type="Proteomes" id="UP000440578"/>
    </source>
</evidence>
<feature type="domain" description="WW" evidence="5">
    <location>
        <begin position="258"/>
        <end position="291"/>
    </location>
</feature>
<gene>
    <name evidence="8" type="primary">Magi2_1</name>
    <name evidence="8" type="ORF">FJT64_015197</name>
</gene>
<evidence type="ECO:0000256" key="4">
    <source>
        <dbReference type="SAM" id="MobiDB-lite"/>
    </source>
</evidence>
<feature type="domain" description="PDZ" evidence="7">
    <location>
        <begin position="600"/>
        <end position="663"/>
    </location>
</feature>
<dbReference type="PROSITE" id="PS50020">
    <property type="entry name" value="WW_DOMAIN_2"/>
    <property type="match status" value="2"/>
</dbReference>
<dbReference type="GO" id="GO:0016301">
    <property type="term" value="F:kinase activity"/>
    <property type="evidence" value="ECO:0007669"/>
    <property type="project" value="UniProtKB-KW"/>
</dbReference>
<feature type="domain" description="WW" evidence="5">
    <location>
        <begin position="305"/>
        <end position="338"/>
    </location>
</feature>
<feature type="compositionally biased region" description="Basic and acidic residues" evidence="4">
    <location>
        <begin position="1185"/>
        <end position="1202"/>
    </location>
</feature>
<dbReference type="Pfam" id="PF00397">
    <property type="entry name" value="WW"/>
    <property type="match status" value="2"/>
</dbReference>
<dbReference type="Pfam" id="PF00595">
    <property type="entry name" value="PDZ"/>
    <property type="match status" value="4"/>
</dbReference>
<keyword evidence="9" id="KW-1185">Reference proteome</keyword>
<evidence type="ECO:0000259" key="7">
    <source>
        <dbReference type="PROSITE" id="PS50106"/>
    </source>
</evidence>
<dbReference type="SMART" id="SM00072">
    <property type="entry name" value="GuKc"/>
    <property type="match status" value="1"/>
</dbReference>
<sequence length="1290" mass="140005">MICDYQLTLCSRLYSNGLCFTLPSNFRRLETVPGDPAPRRGEGRGSLTRDLRTYLNTRFQKGSVDHELQNTIRDNLYLRTVPVTTRAPRPNEVPGVDYTFLSLSEFRDLERSGNLLESGVYEGNHYGTPKPPAEPSAGRQPLSGDIILPGRHPNSEGKRRRNRSNVEAMAAKSADPEPRGSDGPPHQHHQQAPEYPAAPQRPDGPSMNRAVLTSLPSPAPEYPAAPQRPDGPSMNGGGPSESSHQPTWNGAGAPTDLGPLPENWEQAFTECGEPYFIDHSTGTSHWLDPRLALVQKKSLEDCDVNELPYGWERIDDATYGTYYIDHVNRRTQYENPVHEAKRLQEQGDQHSEPPPPPSEPPQSVPLSQGPTSDGHRDLEPPAGAQPPPARANGNSGRPFFTRNPAELRGAILETTLQKSPRGLGFTIVGGDDGEEEFLQIKSVVPNGPAWVNGRLRTADVALTAAVVPGDVLVYVNGQCVLGYTHQDMVHMFQTIAAGELVQLQVCRGYPLPFDPNDPNTEIVTTMAVSAADTQPQGGYPVGGADRPRSPTGSDQESTSKSMPDLSGTERTRDERPRPGSADLLAAENVPPTAPKPRFLTVPIVKGETGFGFTIADSAYGQKVKKILDRGRCTELQEGDILVEINNVHVKAMPHTDVVQVLKDCPVDHEATVTVQRGGSHSPTKPKTKRKEDAARRPPISGQYRSKTPTAELYSTRPREVIPSRPKTPLVDTRRAHTPSYGELPGPAPSADPRLTFDPRGAGGPGGGPAPADPRYGDYGADHTGFGYGRPNGPGPPGPGPGRADLSAQFGRLGLHSSYDERDLESRGYPPEPARQYGGAPFAPEGYYSQQPAPRPADAGSFDHYPPGDQYGGYGQYGGHGAVPGGPGSDQAGSDRGARGRKQSTSFEHEQPAPSSVPRGPRPAGPQQYLEMAVTLMRHQSGFGFRIVGGTEEGSQVRAMRRWWEGCHLQNLQKVSIGHIVPGGAADVDGRLQTGDEIIYVDGQLVVGSSHHLAVQLMSQASAAGRVQLGIRRRLARHDALNRSQEQPPYEVTVTRREGEGFGFVIISSVSRSGSTIGRLIDGSPAQRCRQLHVGDRILAVNGVDIAGLHHGEIVNLIKDSGYRVVLTVGAPLDDSSSTASTSQKGDMPPTAGHLTNSLGRDVTPERDLSSRDVTFDMDESLQYPLRRDPRDQDHTGNGDRRVNYPWPPEGEEYHPIEGGGGAEDEFHGIELSRGYRGFGFSIRGGREFHNMPLFVLRIAETGPAAQDGRLRVVRQIRVIRTKDLWHSIRC</sequence>
<dbReference type="InterPro" id="IPR020590">
    <property type="entry name" value="Guanylate_kinase_CS"/>
</dbReference>
<feature type="compositionally biased region" description="Basic and acidic residues" evidence="4">
    <location>
        <begin position="1162"/>
        <end position="1174"/>
    </location>
</feature>
<feature type="domain" description="PDZ" evidence="7">
    <location>
        <begin position="1050"/>
        <end position="1128"/>
    </location>
</feature>
<dbReference type="Proteomes" id="UP000440578">
    <property type="component" value="Unassembled WGS sequence"/>
</dbReference>
<feature type="region of interest" description="Disordered" evidence="4">
    <location>
        <begin position="531"/>
        <end position="597"/>
    </location>
</feature>
<dbReference type="InterPro" id="IPR027417">
    <property type="entry name" value="P-loop_NTPase"/>
</dbReference>
<dbReference type="FunFam" id="2.30.42.10:FF:000144">
    <property type="entry name" value="Membrane associated guanylate kinase, WW and PDZ domain containing 2"/>
    <property type="match status" value="1"/>
</dbReference>
<feature type="region of interest" description="Disordered" evidence="4">
    <location>
        <begin position="120"/>
        <end position="258"/>
    </location>
</feature>
<dbReference type="FunFam" id="3.30.63.10:FF:000003">
    <property type="entry name" value="Membrane-associated guanylate kinase, WW and PDZ domain-containing protein 3 isoform 1"/>
    <property type="match status" value="1"/>
</dbReference>
<evidence type="ECO:0000313" key="8">
    <source>
        <dbReference type="EMBL" id="KAF0314316.1"/>
    </source>
</evidence>
<dbReference type="OrthoDB" id="66881at2759"/>
<evidence type="ECO:0000256" key="1">
    <source>
        <dbReference type="ARBA" id="ARBA00004170"/>
    </source>
</evidence>
<feature type="region of interest" description="Disordered" evidence="4">
    <location>
        <begin position="671"/>
        <end position="925"/>
    </location>
</feature>
<comment type="caution">
    <text evidence="8">The sequence shown here is derived from an EMBL/GenBank/DDBJ whole genome shotgun (WGS) entry which is preliminary data.</text>
</comment>
<dbReference type="GO" id="GO:0005737">
    <property type="term" value="C:cytoplasm"/>
    <property type="evidence" value="ECO:0007669"/>
    <property type="project" value="TreeGrafter"/>
</dbReference>
<feature type="domain" description="PDZ" evidence="7">
    <location>
        <begin position="932"/>
        <end position="1032"/>
    </location>
</feature>
<dbReference type="CDD" id="cd06734">
    <property type="entry name" value="PDZ4_MAGI-1_3-like"/>
    <property type="match status" value="1"/>
</dbReference>
<dbReference type="SMART" id="SM00456">
    <property type="entry name" value="WW"/>
    <property type="match status" value="2"/>
</dbReference>
<dbReference type="Pfam" id="PF00625">
    <property type="entry name" value="Guanylate_kin"/>
    <property type="match status" value="1"/>
</dbReference>
<keyword evidence="3" id="KW-0472">Membrane</keyword>
<dbReference type="SUPFAM" id="SSF50156">
    <property type="entry name" value="PDZ domain-like"/>
    <property type="match status" value="5"/>
</dbReference>
<name>A0A6A4X3M4_AMPAM</name>
<dbReference type="GO" id="GO:0016020">
    <property type="term" value="C:membrane"/>
    <property type="evidence" value="ECO:0007669"/>
    <property type="project" value="UniProtKB-SubCell"/>
</dbReference>
<dbReference type="EMBL" id="VIIS01000031">
    <property type="protein sequence ID" value="KAF0314316.1"/>
    <property type="molecule type" value="Genomic_DNA"/>
</dbReference>
<keyword evidence="2" id="KW-0677">Repeat</keyword>
<evidence type="ECO:0000256" key="3">
    <source>
        <dbReference type="ARBA" id="ARBA00023136"/>
    </source>
</evidence>
<dbReference type="PROSITE" id="PS01159">
    <property type="entry name" value="WW_DOMAIN_1"/>
    <property type="match status" value="1"/>
</dbReference>
<dbReference type="PROSITE" id="PS50052">
    <property type="entry name" value="GUANYLATE_KINASE_2"/>
    <property type="match status" value="1"/>
</dbReference>
<feature type="compositionally biased region" description="Polar residues" evidence="4">
    <location>
        <begin position="1134"/>
        <end position="1144"/>
    </location>
</feature>
<evidence type="ECO:0000259" key="5">
    <source>
        <dbReference type="PROSITE" id="PS50020"/>
    </source>
</evidence>
<dbReference type="SMART" id="SM00228">
    <property type="entry name" value="PDZ"/>
    <property type="match status" value="4"/>
</dbReference>
<feature type="domain" description="Guanylate kinase-like" evidence="6">
    <location>
        <begin position="27"/>
        <end position="128"/>
    </location>
</feature>
<dbReference type="SUPFAM" id="SSF52540">
    <property type="entry name" value="P-loop containing nucleoside triphosphate hydrolases"/>
    <property type="match status" value="1"/>
</dbReference>